<evidence type="ECO:0000256" key="2">
    <source>
        <dbReference type="ARBA" id="ARBA00009368"/>
    </source>
</evidence>
<sequence>MAPSADKEECYILRLTDPAAAERVRALLRQRDAQRMGLETDLDVKFEVTNPRQGTFKLGGDSYDVELQDLPTVVECYKSYDDIHLVKCMDIGQVLLVHEKGTQPSKAVQSRDGITPPFHNAKDRMFRKLPEISVAAVRRTEDAILDIAAGKAPAGMEFVDIEEEYVLDEQGNGSWQRLKV</sequence>
<dbReference type="CDD" id="cd08047">
    <property type="entry name" value="TAF7"/>
    <property type="match status" value="1"/>
</dbReference>
<name>A0AAW1SAT7_9CHLO</name>
<reference evidence="7 8" key="1">
    <citation type="journal article" date="2024" name="Nat. Commun.">
        <title>Phylogenomics reveals the evolutionary origins of lichenization in chlorophyte algae.</title>
        <authorList>
            <person name="Puginier C."/>
            <person name="Libourel C."/>
            <person name="Otte J."/>
            <person name="Skaloud P."/>
            <person name="Haon M."/>
            <person name="Grisel S."/>
            <person name="Petersen M."/>
            <person name="Berrin J.G."/>
            <person name="Delaux P.M."/>
            <person name="Dal Grande F."/>
            <person name="Keller J."/>
        </authorList>
    </citation>
    <scope>NUCLEOTIDE SEQUENCE [LARGE SCALE GENOMIC DNA]</scope>
    <source>
        <strain evidence="7 8">SAG 2145</strain>
    </source>
</reference>
<evidence type="ECO:0000313" key="7">
    <source>
        <dbReference type="EMBL" id="KAK9842717.1"/>
    </source>
</evidence>
<keyword evidence="8" id="KW-1185">Reference proteome</keyword>
<comment type="caution">
    <text evidence="7">The sequence shown here is derived from an EMBL/GenBank/DDBJ whole genome shotgun (WGS) entry which is preliminary data.</text>
</comment>
<keyword evidence="3" id="KW-0805">Transcription regulation</keyword>
<proteinExistence type="inferred from homology"/>
<dbReference type="GO" id="GO:0005669">
    <property type="term" value="C:transcription factor TFIID complex"/>
    <property type="evidence" value="ECO:0007669"/>
    <property type="project" value="InterPro"/>
</dbReference>
<evidence type="ECO:0000256" key="1">
    <source>
        <dbReference type="ARBA" id="ARBA00004123"/>
    </source>
</evidence>
<evidence type="ECO:0000256" key="3">
    <source>
        <dbReference type="ARBA" id="ARBA00023015"/>
    </source>
</evidence>
<keyword evidence="4" id="KW-0804">Transcription</keyword>
<dbReference type="Proteomes" id="UP001438707">
    <property type="component" value="Unassembled WGS sequence"/>
</dbReference>
<dbReference type="SMART" id="SM01370">
    <property type="entry name" value="TAFII55_N"/>
    <property type="match status" value="1"/>
</dbReference>
<dbReference type="PANTHER" id="PTHR12228:SF0">
    <property type="entry name" value="TATA-BOX BINDING PROTEIN ASSOCIATED FACTOR 7"/>
    <property type="match status" value="1"/>
</dbReference>
<dbReference type="PANTHER" id="PTHR12228">
    <property type="entry name" value="TRANSCRIPTION INITIATION FACTOR TFIID 55 KD SUBUNIT-RELATED"/>
    <property type="match status" value="1"/>
</dbReference>
<comment type="subcellular location">
    <subcellularLocation>
        <location evidence="1">Nucleus</location>
    </subcellularLocation>
</comment>
<organism evidence="7 8">
    <name type="scientific">Apatococcus lobatus</name>
    <dbReference type="NCBI Taxonomy" id="904363"/>
    <lineage>
        <taxon>Eukaryota</taxon>
        <taxon>Viridiplantae</taxon>
        <taxon>Chlorophyta</taxon>
        <taxon>core chlorophytes</taxon>
        <taxon>Trebouxiophyceae</taxon>
        <taxon>Chlorellales</taxon>
        <taxon>Chlorellaceae</taxon>
        <taxon>Apatococcus</taxon>
    </lineage>
</organism>
<dbReference type="InterPro" id="IPR006751">
    <property type="entry name" value="TAFII55_prot_cons_reg"/>
</dbReference>
<gene>
    <name evidence="7" type="ORF">WJX74_001301</name>
</gene>
<dbReference type="EMBL" id="JALJOS010000002">
    <property type="protein sequence ID" value="KAK9842717.1"/>
    <property type="molecule type" value="Genomic_DNA"/>
</dbReference>
<dbReference type="GO" id="GO:0051123">
    <property type="term" value="P:RNA polymerase II preinitiation complex assembly"/>
    <property type="evidence" value="ECO:0007669"/>
    <property type="project" value="TreeGrafter"/>
</dbReference>
<evidence type="ECO:0000256" key="4">
    <source>
        <dbReference type="ARBA" id="ARBA00023163"/>
    </source>
</evidence>
<accession>A0AAW1SAT7</accession>
<evidence type="ECO:0000256" key="5">
    <source>
        <dbReference type="ARBA" id="ARBA00023242"/>
    </source>
</evidence>
<dbReference type="Pfam" id="PF04658">
    <property type="entry name" value="TAFII55_N"/>
    <property type="match status" value="1"/>
</dbReference>
<dbReference type="InterPro" id="IPR037817">
    <property type="entry name" value="TAF7"/>
</dbReference>
<protein>
    <recommendedName>
        <fullName evidence="6">TAFII55 protein conserved region domain-containing protein</fullName>
    </recommendedName>
</protein>
<dbReference type="AlphaFoldDB" id="A0AAW1SAT7"/>
<feature type="domain" description="TAFII55 protein conserved region" evidence="6">
    <location>
        <begin position="7"/>
        <end position="156"/>
    </location>
</feature>
<comment type="similarity">
    <text evidence="2">Belongs to the TAF7 family.</text>
</comment>
<dbReference type="GO" id="GO:0016251">
    <property type="term" value="F:RNA polymerase II general transcription initiation factor activity"/>
    <property type="evidence" value="ECO:0007669"/>
    <property type="project" value="TreeGrafter"/>
</dbReference>
<evidence type="ECO:0000259" key="6">
    <source>
        <dbReference type="SMART" id="SM01370"/>
    </source>
</evidence>
<evidence type="ECO:0000313" key="8">
    <source>
        <dbReference type="Proteomes" id="UP001438707"/>
    </source>
</evidence>
<keyword evidence="5" id="KW-0539">Nucleus</keyword>